<dbReference type="PANTHER" id="PTHR12867">
    <property type="entry name" value="GLYCOSYL TRANSFERASE-RELATED"/>
    <property type="match status" value="1"/>
</dbReference>
<name>A0A8J5QG30_9ASCO</name>
<evidence type="ECO:0000256" key="5">
    <source>
        <dbReference type="ARBA" id="ARBA00017468"/>
    </source>
</evidence>
<dbReference type="AlphaFoldDB" id="A0A8J5QG30"/>
<feature type="domain" description="Glycosyl transferase family 28 C-terminal" evidence="13">
    <location>
        <begin position="81"/>
        <end position="191"/>
    </location>
</feature>
<evidence type="ECO:0000256" key="3">
    <source>
        <dbReference type="ARBA" id="ARBA00011198"/>
    </source>
</evidence>
<dbReference type="InterPro" id="IPR007235">
    <property type="entry name" value="Glyco_trans_28_C"/>
</dbReference>
<protein>
    <recommendedName>
        <fullName evidence="5 12">UDP-N-acetylglucosamine transferase subunit ALG13</fullName>
        <ecNumber evidence="4 12">2.4.1.141</ecNumber>
    </recommendedName>
    <alternativeName>
        <fullName evidence="10 12">Asparagine-linked glycosylation protein 13</fullName>
    </alternativeName>
</protein>
<evidence type="ECO:0000256" key="10">
    <source>
        <dbReference type="ARBA" id="ARBA00032061"/>
    </source>
</evidence>
<comment type="subcellular location">
    <subcellularLocation>
        <location evidence="1 12">Endoplasmic reticulum</location>
    </subcellularLocation>
</comment>
<reference evidence="14 15" key="1">
    <citation type="journal article" date="2021" name="DNA Res.">
        <title>Genome analysis of Candida subhashii reveals its hybrid nature and dual mitochondrial genome conformations.</title>
        <authorList>
            <person name="Mixao V."/>
            <person name="Hegedusova E."/>
            <person name="Saus E."/>
            <person name="Pryszcz L.P."/>
            <person name="Cillingova A."/>
            <person name="Nosek J."/>
            <person name="Gabaldon T."/>
        </authorList>
    </citation>
    <scope>NUCLEOTIDE SEQUENCE [LARGE SCALE GENOMIC DNA]</scope>
    <source>
        <strain evidence="14 15">CBS 10753</strain>
    </source>
</reference>
<organism evidence="14 15">
    <name type="scientific">[Candida] subhashii</name>
    <dbReference type="NCBI Taxonomy" id="561895"/>
    <lineage>
        <taxon>Eukaryota</taxon>
        <taxon>Fungi</taxon>
        <taxon>Dikarya</taxon>
        <taxon>Ascomycota</taxon>
        <taxon>Saccharomycotina</taxon>
        <taxon>Pichiomycetes</taxon>
        <taxon>Debaryomycetaceae</taxon>
        <taxon>Spathaspora</taxon>
    </lineage>
</organism>
<evidence type="ECO:0000256" key="2">
    <source>
        <dbReference type="ARBA" id="ARBA00006962"/>
    </source>
</evidence>
<evidence type="ECO:0000256" key="7">
    <source>
        <dbReference type="ARBA" id="ARBA00022679"/>
    </source>
</evidence>
<evidence type="ECO:0000256" key="6">
    <source>
        <dbReference type="ARBA" id="ARBA00022676"/>
    </source>
</evidence>
<evidence type="ECO:0000313" key="15">
    <source>
        <dbReference type="Proteomes" id="UP000694255"/>
    </source>
</evidence>
<proteinExistence type="inferred from homology"/>
<dbReference type="Proteomes" id="UP000694255">
    <property type="component" value="Unassembled WGS sequence"/>
</dbReference>
<evidence type="ECO:0000256" key="9">
    <source>
        <dbReference type="ARBA" id="ARBA00024804"/>
    </source>
</evidence>
<evidence type="ECO:0000256" key="4">
    <source>
        <dbReference type="ARBA" id="ARBA00012614"/>
    </source>
</evidence>
<sequence length="206" mass="23482">MFTVVVTTGATVTFTSLIEKIVDAKFIQELKNIKVTKLIIQFGNEVVDSIHISELFFSKQIREKNILETLQLSDTENGRVKSEVKHYSSSTFEIIAFPYSRNIDEYIQQADVVITHAGTGSIIDTLRNHKKLMVVVNDKLMDNHQLEIANEFSKLEHCLSYQVNEVNDSGFINDLKQLLNNEIKLEPLADNDGNVMEAIIYDELMK</sequence>
<dbReference type="Pfam" id="PF04101">
    <property type="entry name" value="Glyco_tran_28_C"/>
    <property type="match status" value="1"/>
</dbReference>
<comment type="caution">
    <text evidence="14">The sequence shown here is derived from an EMBL/GenBank/DDBJ whole genome shotgun (WGS) entry which is preliminary data.</text>
</comment>
<evidence type="ECO:0000256" key="12">
    <source>
        <dbReference type="RuleBase" id="RU362128"/>
    </source>
</evidence>
<evidence type="ECO:0000259" key="13">
    <source>
        <dbReference type="Pfam" id="PF04101"/>
    </source>
</evidence>
<keyword evidence="8 12" id="KW-0256">Endoplasmic reticulum</keyword>
<dbReference type="InterPro" id="IPR039042">
    <property type="entry name" value="Alg13-like"/>
</dbReference>
<comment type="catalytic activity">
    <reaction evidence="11">
        <text>an N-acetyl-alpha-D-glucosaminyl-diphospho-di-trans,poly-cis-dolichol + UDP-N-acetyl-alpha-D-glucosamine = an N,N'-diacetylchitobiosyl-diphospho-di-trans,poly-cis-dolichol + UDP + H(+)</text>
        <dbReference type="Rhea" id="RHEA:23380"/>
        <dbReference type="Rhea" id="RHEA-COMP:19507"/>
        <dbReference type="Rhea" id="RHEA-COMP:19510"/>
        <dbReference type="ChEBI" id="CHEBI:15378"/>
        <dbReference type="ChEBI" id="CHEBI:57269"/>
        <dbReference type="ChEBI" id="CHEBI:57705"/>
        <dbReference type="ChEBI" id="CHEBI:58223"/>
        <dbReference type="ChEBI" id="CHEBI:58427"/>
        <dbReference type="EC" id="2.4.1.141"/>
    </reaction>
</comment>
<evidence type="ECO:0000313" key="14">
    <source>
        <dbReference type="EMBL" id="KAG7661389.1"/>
    </source>
</evidence>
<comment type="subunit">
    <text evidence="3 12">Heterodimer with ALG14 to form a functional enzyme.</text>
</comment>
<dbReference type="OrthoDB" id="20273at2759"/>
<dbReference type="EC" id="2.4.1.141" evidence="4 12"/>
<evidence type="ECO:0000256" key="1">
    <source>
        <dbReference type="ARBA" id="ARBA00004240"/>
    </source>
</evidence>
<evidence type="ECO:0000256" key="8">
    <source>
        <dbReference type="ARBA" id="ARBA00022824"/>
    </source>
</evidence>
<evidence type="ECO:0000256" key="11">
    <source>
        <dbReference type="ARBA" id="ARBA00048184"/>
    </source>
</evidence>
<dbReference type="GO" id="GO:0004577">
    <property type="term" value="F:N-acetylglucosaminyldiphosphodolichol N-acetylglucosaminyltransferase activity"/>
    <property type="evidence" value="ECO:0007669"/>
    <property type="project" value="UniProtKB-EC"/>
</dbReference>
<keyword evidence="7 12" id="KW-0808">Transferase</keyword>
<dbReference type="GO" id="GO:0006488">
    <property type="term" value="P:dolichol-linked oligosaccharide biosynthetic process"/>
    <property type="evidence" value="ECO:0007669"/>
    <property type="project" value="InterPro"/>
</dbReference>
<dbReference type="PANTHER" id="PTHR12867:SF6">
    <property type="entry name" value="N-ACETYLGLUCOSAMINYLDIPHOSPHODOLICHOL N-ACETYLGLUCOSAMINYLTRANSFERASE"/>
    <property type="match status" value="1"/>
</dbReference>
<keyword evidence="6 12" id="KW-0328">Glycosyltransferase</keyword>
<dbReference type="GO" id="GO:0005783">
    <property type="term" value="C:endoplasmic reticulum"/>
    <property type="evidence" value="ECO:0007669"/>
    <property type="project" value="UniProtKB-SubCell"/>
</dbReference>
<comment type="function">
    <text evidence="9 12">Involved in protein N-glycosylation. Essential for the second step of the dolichol-linked oligosaccharide pathway.</text>
</comment>
<gene>
    <name evidence="12" type="primary">ALG13</name>
    <name evidence="14" type="ORF">J8A68_005084</name>
</gene>
<dbReference type="EMBL" id="JAGSYN010000220">
    <property type="protein sequence ID" value="KAG7661389.1"/>
    <property type="molecule type" value="Genomic_DNA"/>
</dbReference>
<keyword evidence="15" id="KW-1185">Reference proteome</keyword>
<accession>A0A8J5QG30</accession>
<comment type="similarity">
    <text evidence="2 12">Belongs to the glycosyltransferase 28 family.</text>
</comment>